<gene>
    <name evidence="11" type="ORF">B9Z37_12115</name>
</gene>
<keyword evidence="12" id="KW-1185">Reference proteome</keyword>
<dbReference type="Pfam" id="PF01909">
    <property type="entry name" value="NTP_transf_2"/>
    <property type="match status" value="1"/>
</dbReference>
<keyword evidence="8" id="KW-0460">Magnesium</keyword>
<keyword evidence="3 11" id="KW-0808">Transferase</keyword>
<keyword evidence="2" id="KW-1277">Toxin-antitoxin system</keyword>
<keyword evidence="6" id="KW-0547">Nucleotide-binding</keyword>
<dbReference type="InterPro" id="IPR043519">
    <property type="entry name" value="NT_sf"/>
</dbReference>
<dbReference type="InterPro" id="IPR002934">
    <property type="entry name" value="Polymerase_NTP_transf_dom"/>
</dbReference>
<keyword evidence="7" id="KW-0067">ATP-binding</keyword>
<feature type="domain" description="Polymerase nucleotidyl transferase" evidence="10">
    <location>
        <begin position="20"/>
        <end position="95"/>
    </location>
</feature>
<dbReference type="GO" id="GO:0016779">
    <property type="term" value="F:nucleotidyltransferase activity"/>
    <property type="evidence" value="ECO:0007669"/>
    <property type="project" value="UniProtKB-KW"/>
</dbReference>
<dbReference type="GO" id="GO:0046872">
    <property type="term" value="F:metal ion binding"/>
    <property type="evidence" value="ECO:0007669"/>
    <property type="project" value="UniProtKB-KW"/>
</dbReference>
<evidence type="ECO:0000256" key="2">
    <source>
        <dbReference type="ARBA" id="ARBA00022649"/>
    </source>
</evidence>
<dbReference type="PANTHER" id="PTHR33571:SF12">
    <property type="entry name" value="BSL3053 PROTEIN"/>
    <property type="match status" value="1"/>
</dbReference>
<proteinExistence type="inferred from homology"/>
<evidence type="ECO:0000313" key="11">
    <source>
        <dbReference type="EMBL" id="PUE52895.1"/>
    </source>
</evidence>
<evidence type="ECO:0000256" key="4">
    <source>
        <dbReference type="ARBA" id="ARBA00022695"/>
    </source>
</evidence>
<dbReference type="AlphaFoldDB" id="A0A315E8D0"/>
<keyword evidence="4" id="KW-0548">Nucleotidyltransferase</keyword>
<evidence type="ECO:0000256" key="1">
    <source>
        <dbReference type="ARBA" id="ARBA00001946"/>
    </source>
</evidence>
<evidence type="ECO:0000256" key="7">
    <source>
        <dbReference type="ARBA" id="ARBA00022840"/>
    </source>
</evidence>
<comment type="similarity">
    <text evidence="9">Belongs to the MntA antitoxin family.</text>
</comment>
<protein>
    <submittedName>
        <fullName evidence="11">Nucleotidyltransferase</fullName>
    </submittedName>
</protein>
<dbReference type="SUPFAM" id="SSF81301">
    <property type="entry name" value="Nucleotidyltransferase"/>
    <property type="match status" value="1"/>
</dbReference>
<accession>A0A315E8D0</accession>
<dbReference type="Proteomes" id="UP000250790">
    <property type="component" value="Unassembled WGS sequence"/>
</dbReference>
<evidence type="ECO:0000256" key="3">
    <source>
        <dbReference type="ARBA" id="ARBA00022679"/>
    </source>
</evidence>
<name>A0A315E8D0_9BURK</name>
<dbReference type="EMBL" id="NESN01000004">
    <property type="protein sequence ID" value="PUE52895.1"/>
    <property type="molecule type" value="Genomic_DNA"/>
</dbReference>
<evidence type="ECO:0000313" key="12">
    <source>
        <dbReference type="Proteomes" id="UP000250790"/>
    </source>
</evidence>
<organism evidence="11 12">
    <name type="scientific">Limnohabitans parvus II-B4</name>
    <dbReference type="NCBI Taxonomy" id="1293052"/>
    <lineage>
        <taxon>Bacteria</taxon>
        <taxon>Pseudomonadati</taxon>
        <taxon>Pseudomonadota</taxon>
        <taxon>Betaproteobacteria</taxon>
        <taxon>Burkholderiales</taxon>
        <taxon>Comamonadaceae</taxon>
        <taxon>Limnohabitans</taxon>
    </lineage>
</organism>
<keyword evidence="5" id="KW-0479">Metal-binding</keyword>
<evidence type="ECO:0000256" key="6">
    <source>
        <dbReference type="ARBA" id="ARBA00022741"/>
    </source>
</evidence>
<dbReference type="Gene3D" id="3.30.460.10">
    <property type="entry name" value="Beta Polymerase, domain 2"/>
    <property type="match status" value="1"/>
</dbReference>
<evidence type="ECO:0000256" key="5">
    <source>
        <dbReference type="ARBA" id="ARBA00022723"/>
    </source>
</evidence>
<evidence type="ECO:0000256" key="9">
    <source>
        <dbReference type="ARBA" id="ARBA00038276"/>
    </source>
</evidence>
<evidence type="ECO:0000256" key="8">
    <source>
        <dbReference type="ARBA" id="ARBA00022842"/>
    </source>
</evidence>
<dbReference type="CDD" id="cd05403">
    <property type="entry name" value="NT_KNTase_like"/>
    <property type="match status" value="1"/>
</dbReference>
<sequence length="96" mass="10681">MLLDQLRQMNTSLNSIAAQFGASRLRVFGSVARGEETSDSDVDFLVEFPRGYDLFTQRMPLAQGLGDLLNRRVDLVPEHELNPHIKAQVLAEAVAL</sequence>
<dbReference type="OrthoDB" id="561385at2"/>
<comment type="caution">
    <text evidence="11">The sequence shown here is derived from an EMBL/GenBank/DDBJ whole genome shotgun (WGS) entry which is preliminary data.</text>
</comment>
<dbReference type="GO" id="GO:0005524">
    <property type="term" value="F:ATP binding"/>
    <property type="evidence" value="ECO:0007669"/>
    <property type="project" value="UniProtKB-KW"/>
</dbReference>
<dbReference type="InterPro" id="IPR052038">
    <property type="entry name" value="Type-VII_TA_antitoxin"/>
</dbReference>
<evidence type="ECO:0000259" key="10">
    <source>
        <dbReference type="Pfam" id="PF01909"/>
    </source>
</evidence>
<comment type="cofactor">
    <cofactor evidence="1">
        <name>Mg(2+)</name>
        <dbReference type="ChEBI" id="CHEBI:18420"/>
    </cofactor>
</comment>
<dbReference type="PANTHER" id="PTHR33571">
    <property type="entry name" value="SSL8005 PROTEIN"/>
    <property type="match status" value="1"/>
</dbReference>
<reference evidence="11 12" key="1">
    <citation type="submission" date="2017-04" db="EMBL/GenBank/DDBJ databases">
        <title>Unexpected and diverse lifestyles within the genus Limnohabitans.</title>
        <authorList>
            <person name="Kasalicky V."/>
            <person name="Mehrshad M."/>
            <person name="Andrei S.-A."/>
            <person name="Salcher M."/>
            <person name="Kratochvilova H."/>
            <person name="Simek K."/>
            <person name="Ghai R."/>
        </authorList>
    </citation>
    <scope>NUCLEOTIDE SEQUENCE [LARGE SCALE GENOMIC DNA]</scope>
    <source>
        <strain evidence="11 12">II-B4</strain>
    </source>
</reference>